<dbReference type="InterPro" id="IPR045229">
    <property type="entry name" value="TPP_enz"/>
</dbReference>
<name>A0ABW5HBJ5_9PSEU</name>
<sequence length="537" mass="57131">MTAAARLLETLAQWGVERVFCCPGTSETPVLDALAARRGGPEFVLTTHEAISVSMADGYARASGRIGVAYLHTNVGVANGLAHLYAAQVARSSVAILAGVKGTATLPHRALTTSPRLLETAAPYVGHAWQNLRAEDLLDDVARTLWRTTVVPEQPAILTIPQDHLAAEPGVAPPVRWGARQGPATEAVRHASALLDAARRPVVVAGSDVARRRAEADLARLAERLGAPVFVESRRDLERWSFRTDHPHYAGLFEPRAPLLAESDLLVLAGMPTPLEFSSEVAALPSGVPILHLSEDVAEPGRRYVPAGAVVGDTAAVLRGLAEGVRAPARSDWLGKVRKDSEDRRARWEAEVPWDGEFSAALAMRTVADVIGGERLLVLDAVTSTLPLLRFLRRTRADSLFATASGSLGWGMGAAAGVAMARRERVLAVVGDGVVQFGVPAFWTAARYRLPVTYLVVNNGKYQAVIAGLAKSGGAAAERGEYPLTDISGVEISALAMSFGIKATTVDDAAGLRAALAEEPDDGPRLIEVRVTDRLWQ</sequence>
<evidence type="ECO:0000259" key="4">
    <source>
        <dbReference type="Pfam" id="PF00205"/>
    </source>
</evidence>
<keyword evidence="2 3" id="KW-0786">Thiamine pyrophosphate</keyword>
<comment type="similarity">
    <text evidence="1 3">Belongs to the TPP enzyme family.</text>
</comment>
<accession>A0ABW5HBJ5</accession>
<dbReference type="InterPro" id="IPR011766">
    <property type="entry name" value="TPP_enzyme_TPP-bd"/>
</dbReference>
<reference evidence="8" key="1">
    <citation type="journal article" date="2019" name="Int. J. Syst. Evol. Microbiol.">
        <title>The Global Catalogue of Microorganisms (GCM) 10K type strain sequencing project: providing services to taxonomists for standard genome sequencing and annotation.</title>
        <authorList>
            <consortium name="The Broad Institute Genomics Platform"/>
            <consortium name="The Broad Institute Genome Sequencing Center for Infectious Disease"/>
            <person name="Wu L."/>
            <person name="Ma J."/>
        </authorList>
    </citation>
    <scope>NUCLEOTIDE SEQUENCE [LARGE SCALE GENOMIC DNA]</scope>
    <source>
        <strain evidence="8">CGMCC 4.7641</strain>
    </source>
</reference>
<dbReference type="InterPro" id="IPR029035">
    <property type="entry name" value="DHS-like_NAD/FAD-binding_dom"/>
</dbReference>
<keyword evidence="8" id="KW-1185">Reference proteome</keyword>
<dbReference type="SUPFAM" id="SSF52518">
    <property type="entry name" value="Thiamin diphosphate-binding fold (THDP-binding)"/>
    <property type="match status" value="2"/>
</dbReference>
<organism evidence="7 8">
    <name type="scientific">Amycolatopsis silviterrae</name>
    <dbReference type="NCBI Taxonomy" id="1656914"/>
    <lineage>
        <taxon>Bacteria</taxon>
        <taxon>Bacillati</taxon>
        <taxon>Actinomycetota</taxon>
        <taxon>Actinomycetes</taxon>
        <taxon>Pseudonocardiales</taxon>
        <taxon>Pseudonocardiaceae</taxon>
        <taxon>Amycolatopsis</taxon>
    </lineage>
</organism>
<protein>
    <submittedName>
        <fullName evidence="7">Thiamine pyrophosphate-binding protein</fullName>
    </submittedName>
</protein>
<evidence type="ECO:0000259" key="5">
    <source>
        <dbReference type="Pfam" id="PF02775"/>
    </source>
</evidence>
<dbReference type="Pfam" id="PF02776">
    <property type="entry name" value="TPP_enzyme_N"/>
    <property type="match status" value="1"/>
</dbReference>
<feature type="domain" description="Thiamine pyrophosphate enzyme central" evidence="4">
    <location>
        <begin position="189"/>
        <end position="321"/>
    </location>
</feature>
<evidence type="ECO:0000313" key="7">
    <source>
        <dbReference type="EMBL" id="MFD2470132.1"/>
    </source>
</evidence>
<gene>
    <name evidence="7" type="ORF">ACFSVL_22285</name>
</gene>
<dbReference type="PANTHER" id="PTHR18968">
    <property type="entry name" value="THIAMINE PYROPHOSPHATE ENZYMES"/>
    <property type="match status" value="1"/>
</dbReference>
<feature type="domain" description="Thiamine pyrophosphate enzyme N-terminal TPP-binding" evidence="6">
    <location>
        <begin position="1"/>
        <end position="111"/>
    </location>
</feature>
<dbReference type="InterPro" id="IPR029061">
    <property type="entry name" value="THDP-binding"/>
</dbReference>
<dbReference type="Gene3D" id="3.40.50.1220">
    <property type="entry name" value="TPP-binding domain"/>
    <property type="match status" value="1"/>
</dbReference>
<dbReference type="EMBL" id="JBHUKS010000015">
    <property type="protein sequence ID" value="MFD2470132.1"/>
    <property type="molecule type" value="Genomic_DNA"/>
</dbReference>
<dbReference type="InterPro" id="IPR012001">
    <property type="entry name" value="Thiamin_PyroP_enz_TPP-bd_dom"/>
</dbReference>
<evidence type="ECO:0000256" key="2">
    <source>
        <dbReference type="ARBA" id="ARBA00023052"/>
    </source>
</evidence>
<dbReference type="Proteomes" id="UP001597483">
    <property type="component" value="Unassembled WGS sequence"/>
</dbReference>
<evidence type="ECO:0000256" key="3">
    <source>
        <dbReference type="RuleBase" id="RU362132"/>
    </source>
</evidence>
<dbReference type="SUPFAM" id="SSF52467">
    <property type="entry name" value="DHS-like NAD/FAD-binding domain"/>
    <property type="match status" value="1"/>
</dbReference>
<dbReference type="RefSeq" id="WP_378307093.1">
    <property type="nucleotide sequence ID" value="NZ_JBHUKS010000015.1"/>
</dbReference>
<proteinExistence type="inferred from homology"/>
<feature type="domain" description="Thiamine pyrophosphate enzyme TPP-binding" evidence="5">
    <location>
        <begin position="388"/>
        <end position="529"/>
    </location>
</feature>
<comment type="caution">
    <text evidence="7">The sequence shown here is derived from an EMBL/GenBank/DDBJ whole genome shotgun (WGS) entry which is preliminary data.</text>
</comment>
<dbReference type="Pfam" id="PF00205">
    <property type="entry name" value="TPP_enzyme_M"/>
    <property type="match status" value="1"/>
</dbReference>
<evidence type="ECO:0000259" key="6">
    <source>
        <dbReference type="Pfam" id="PF02776"/>
    </source>
</evidence>
<dbReference type="PANTHER" id="PTHR18968:SF133">
    <property type="entry name" value="BENZOYLFORMATE DECARBOXYLASE"/>
    <property type="match status" value="1"/>
</dbReference>
<dbReference type="CDD" id="cd07035">
    <property type="entry name" value="TPP_PYR_POX_like"/>
    <property type="match status" value="1"/>
</dbReference>
<dbReference type="InterPro" id="IPR012000">
    <property type="entry name" value="Thiamin_PyroP_enz_cen_dom"/>
</dbReference>
<evidence type="ECO:0000313" key="8">
    <source>
        <dbReference type="Proteomes" id="UP001597483"/>
    </source>
</evidence>
<dbReference type="Pfam" id="PF02775">
    <property type="entry name" value="TPP_enzyme_C"/>
    <property type="match status" value="1"/>
</dbReference>
<evidence type="ECO:0000256" key="1">
    <source>
        <dbReference type="ARBA" id="ARBA00007812"/>
    </source>
</evidence>
<dbReference type="Gene3D" id="3.40.50.970">
    <property type="match status" value="2"/>
</dbReference>